<sequence>MATRKRDLSGLYPQRKSASASTARKPQQQQQQQQRKGGGNKKLSSPVQAVLEDTSIGAASLGSSFSAQPSALPSFKIKKRDDDEFVDVEEVLRQFDMNMSYGPCLGVSRTERWNRAHHLGLNPPHDVKNLLEHAGGAFECLWEGSV</sequence>
<protein>
    <submittedName>
        <fullName evidence="1">Uncharacterized protein</fullName>
    </submittedName>
</protein>
<accession>A0ACC2BAU1</accession>
<keyword evidence="2" id="KW-1185">Reference proteome</keyword>
<organism evidence="1 2">
    <name type="scientific">Diphasiastrum complanatum</name>
    <name type="common">Issler's clubmoss</name>
    <name type="synonym">Lycopodium complanatum</name>
    <dbReference type="NCBI Taxonomy" id="34168"/>
    <lineage>
        <taxon>Eukaryota</taxon>
        <taxon>Viridiplantae</taxon>
        <taxon>Streptophyta</taxon>
        <taxon>Embryophyta</taxon>
        <taxon>Tracheophyta</taxon>
        <taxon>Lycopodiopsida</taxon>
        <taxon>Lycopodiales</taxon>
        <taxon>Lycopodiaceae</taxon>
        <taxon>Lycopodioideae</taxon>
        <taxon>Diphasiastrum</taxon>
    </lineage>
</organism>
<evidence type="ECO:0000313" key="1">
    <source>
        <dbReference type="EMBL" id="KAJ7526539.1"/>
    </source>
</evidence>
<proteinExistence type="predicted"/>
<evidence type="ECO:0000313" key="2">
    <source>
        <dbReference type="Proteomes" id="UP001162992"/>
    </source>
</evidence>
<dbReference type="EMBL" id="CM055107">
    <property type="protein sequence ID" value="KAJ7526539.1"/>
    <property type="molecule type" value="Genomic_DNA"/>
</dbReference>
<dbReference type="Proteomes" id="UP001162992">
    <property type="component" value="Chromosome 16"/>
</dbReference>
<reference evidence="2" key="1">
    <citation type="journal article" date="2024" name="Proc. Natl. Acad. Sci. U.S.A.">
        <title>Extraordinary preservation of gene collinearity over three hundred million years revealed in homosporous lycophytes.</title>
        <authorList>
            <person name="Li C."/>
            <person name="Wickell D."/>
            <person name="Kuo L.Y."/>
            <person name="Chen X."/>
            <person name="Nie B."/>
            <person name="Liao X."/>
            <person name="Peng D."/>
            <person name="Ji J."/>
            <person name="Jenkins J."/>
            <person name="Williams M."/>
            <person name="Shu S."/>
            <person name="Plott C."/>
            <person name="Barry K."/>
            <person name="Rajasekar S."/>
            <person name="Grimwood J."/>
            <person name="Han X."/>
            <person name="Sun S."/>
            <person name="Hou Z."/>
            <person name="He W."/>
            <person name="Dai G."/>
            <person name="Sun C."/>
            <person name="Schmutz J."/>
            <person name="Leebens-Mack J.H."/>
            <person name="Li F.W."/>
            <person name="Wang L."/>
        </authorList>
    </citation>
    <scope>NUCLEOTIDE SEQUENCE [LARGE SCALE GENOMIC DNA]</scope>
    <source>
        <strain evidence="2">cv. PW_Plant_1</strain>
    </source>
</reference>
<name>A0ACC2BAU1_DIPCM</name>
<gene>
    <name evidence="1" type="ORF">O6H91_16G011200</name>
</gene>
<comment type="caution">
    <text evidence="1">The sequence shown here is derived from an EMBL/GenBank/DDBJ whole genome shotgun (WGS) entry which is preliminary data.</text>
</comment>